<feature type="binding site" evidence="1">
    <location>
        <position position="134"/>
    </location>
    <ligand>
        <name>a divalent metal cation</name>
        <dbReference type="ChEBI" id="CHEBI:60240"/>
        <label>2</label>
    </ligand>
</feature>
<dbReference type="GO" id="GO:0046872">
    <property type="term" value="F:metal ion binding"/>
    <property type="evidence" value="ECO:0007669"/>
    <property type="project" value="UniProtKB-KW"/>
</dbReference>
<dbReference type="AlphaFoldDB" id="A0A0M0GRE1"/>
<feature type="binding site" evidence="1">
    <location>
        <position position="206"/>
    </location>
    <ligand>
        <name>a divalent metal cation</name>
        <dbReference type="ChEBI" id="CHEBI:60240"/>
        <label>1</label>
    </ligand>
</feature>
<comment type="caution">
    <text evidence="2">The sequence shown here is derived from an EMBL/GenBank/DDBJ whole genome shotgun (WGS) entry which is preliminary data.</text>
</comment>
<dbReference type="InterPro" id="IPR001130">
    <property type="entry name" value="TatD-like"/>
</dbReference>
<feature type="binding site" evidence="1">
    <location>
        <position position="94"/>
    </location>
    <ligand>
        <name>a divalent metal cation</name>
        <dbReference type="ChEBI" id="CHEBI:60240"/>
        <label>1</label>
    </ligand>
</feature>
<feature type="binding site" evidence="1">
    <location>
        <position position="8"/>
    </location>
    <ligand>
        <name>a divalent metal cation</name>
        <dbReference type="ChEBI" id="CHEBI:60240"/>
        <label>1</label>
    </ligand>
</feature>
<evidence type="ECO:0000256" key="1">
    <source>
        <dbReference type="PIRSR" id="PIRSR005902-1"/>
    </source>
</evidence>
<dbReference type="RefSeq" id="WP_053427649.1">
    <property type="nucleotide sequence ID" value="NZ_JBCMYD010000005.1"/>
</dbReference>
<name>A0A0M0GRE1_9BACI</name>
<dbReference type="PANTHER" id="PTHR46124:SF2">
    <property type="entry name" value="D-AMINOACYL-TRNA DEACYLASE"/>
    <property type="match status" value="1"/>
</dbReference>
<dbReference type="OrthoDB" id="9775608at2"/>
<feature type="binding site" evidence="1">
    <location>
        <position position="10"/>
    </location>
    <ligand>
        <name>a divalent metal cation</name>
        <dbReference type="ChEBI" id="CHEBI:60240"/>
        <label>1</label>
    </ligand>
</feature>
<protein>
    <submittedName>
        <fullName evidence="2">DNAase</fullName>
    </submittedName>
</protein>
<dbReference type="InterPro" id="IPR032466">
    <property type="entry name" value="Metal_Hydrolase"/>
</dbReference>
<dbReference type="CDD" id="cd01310">
    <property type="entry name" value="TatD_DNAse"/>
    <property type="match status" value="1"/>
</dbReference>
<dbReference type="PATRIC" id="fig|189381.12.peg.1910"/>
<reference evidence="3" key="1">
    <citation type="submission" date="2015-07" db="EMBL/GenBank/DDBJ databases">
        <title>Fjat-14235 jcm11544.</title>
        <authorList>
            <person name="Liu B."/>
            <person name="Wang J."/>
            <person name="Zhu Y."/>
            <person name="Liu G."/>
            <person name="Chen Q."/>
            <person name="Chen Z."/>
            <person name="Lan J."/>
            <person name="Che J."/>
            <person name="Ge C."/>
            <person name="Shi H."/>
            <person name="Pan Z."/>
            <person name="Liu X."/>
        </authorList>
    </citation>
    <scope>NUCLEOTIDE SEQUENCE [LARGE SCALE GENOMIC DNA]</scope>
    <source>
        <strain evidence="3">JCM 11544</strain>
    </source>
</reference>
<dbReference type="EMBL" id="LGUE01000001">
    <property type="protein sequence ID" value="KON92495.1"/>
    <property type="molecule type" value="Genomic_DNA"/>
</dbReference>
<sequence length="259" mass="29466">MFNMIDAHIHWDAYSPPQRKEILHSLGVHGVRAMIAVGMNLKSSRETLELSMRDERVKAAAGFHPEQEILSQGEIEEIFTFIDQHAGSLVAVGEVGLPYYRMQEDVDLELKPYEELLERFIVKAKSLKKPIVLHCIYEHAGIACDLLERHSVEKAHFHWFKGDEAILERVLSNGYKVSVTPDVMYEDEIQKVVQKAPLDAIMVETDGPWPFEGPLKGQMTHPGMMGRTIKCIASIKNMDESEAAERIFTQTKRFYGLSI</sequence>
<dbReference type="Pfam" id="PF01026">
    <property type="entry name" value="TatD_DNase"/>
    <property type="match status" value="1"/>
</dbReference>
<organism evidence="2 3">
    <name type="scientific">Rossellomorea marisflavi</name>
    <dbReference type="NCBI Taxonomy" id="189381"/>
    <lineage>
        <taxon>Bacteria</taxon>
        <taxon>Bacillati</taxon>
        <taxon>Bacillota</taxon>
        <taxon>Bacilli</taxon>
        <taxon>Bacillales</taxon>
        <taxon>Bacillaceae</taxon>
        <taxon>Rossellomorea</taxon>
    </lineage>
</organism>
<dbReference type="GO" id="GO:0016788">
    <property type="term" value="F:hydrolase activity, acting on ester bonds"/>
    <property type="evidence" value="ECO:0007669"/>
    <property type="project" value="InterPro"/>
</dbReference>
<evidence type="ECO:0000313" key="2">
    <source>
        <dbReference type="EMBL" id="KON92495.1"/>
    </source>
</evidence>
<gene>
    <name evidence="2" type="ORF">AF331_08670</name>
</gene>
<proteinExistence type="predicted"/>
<dbReference type="PANTHER" id="PTHR46124">
    <property type="entry name" value="D-AMINOACYL-TRNA DEACYLASE"/>
    <property type="match status" value="1"/>
</dbReference>
<keyword evidence="1" id="KW-0479">Metal-binding</keyword>
<dbReference type="Gene3D" id="3.20.20.140">
    <property type="entry name" value="Metal-dependent hydrolases"/>
    <property type="match status" value="1"/>
</dbReference>
<dbReference type="SUPFAM" id="SSF51556">
    <property type="entry name" value="Metallo-dependent hydrolases"/>
    <property type="match status" value="1"/>
</dbReference>
<dbReference type="PIRSF" id="PIRSF005902">
    <property type="entry name" value="DNase_TatD"/>
    <property type="match status" value="1"/>
</dbReference>
<accession>A0A0M0GRE1</accession>
<dbReference type="Proteomes" id="UP000037405">
    <property type="component" value="Unassembled WGS sequence"/>
</dbReference>
<keyword evidence="3" id="KW-1185">Reference proteome</keyword>
<feature type="binding site" evidence="1">
    <location>
        <position position="158"/>
    </location>
    <ligand>
        <name>a divalent metal cation</name>
        <dbReference type="ChEBI" id="CHEBI:60240"/>
        <label>2</label>
    </ligand>
</feature>
<evidence type="ECO:0000313" key="3">
    <source>
        <dbReference type="Proteomes" id="UP000037405"/>
    </source>
</evidence>
<dbReference type="STRING" id="189381.GCA_900166615_02518"/>